<evidence type="ECO:0000259" key="8">
    <source>
        <dbReference type="SMART" id="SM00235"/>
    </source>
</evidence>
<evidence type="ECO:0000256" key="3">
    <source>
        <dbReference type="ARBA" id="ARBA00022525"/>
    </source>
</evidence>
<dbReference type="InterPro" id="IPR011049">
    <property type="entry name" value="Serralysin-like_metalloprot_C"/>
</dbReference>
<comment type="similarity">
    <text evidence="2">Belongs to the peptidase M10B family.</text>
</comment>
<evidence type="ECO:0000313" key="9">
    <source>
        <dbReference type="EMBL" id="MBA2935977.1"/>
    </source>
</evidence>
<dbReference type="SUPFAM" id="SSF51120">
    <property type="entry name" value="beta-Roll"/>
    <property type="match status" value="6"/>
</dbReference>
<dbReference type="InterPro" id="IPR001818">
    <property type="entry name" value="Pept_M10_metallopeptidase"/>
</dbReference>
<keyword evidence="6" id="KW-0378">Hydrolase</keyword>
<dbReference type="GO" id="GO:0005509">
    <property type="term" value="F:calcium ion binding"/>
    <property type="evidence" value="ECO:0007669"/>
    <property type="project" value="InterPro"/>
</dbReference>
<dbReference type="PANTHER" id="PTHR38340">
    <property type="entry name" value="S-LAYER PROTEIN"/>
    <property type="match status" value="1"/>
</dbReference>
<keyword evidence="10" id="KW-1185">Reference proteome</keyword>
<comment type="caution">
    <text evidence="9">The sequence shown here is derived from an EMBL/GenBank/DDBJ whole genome shotgun (WGS) entry which is preliminary data.</text>
</comment>
<protein>
    <submittedName>
        <fullName evidence="9">Matrixin family metalloprotease</fullName>
    </submittedName>
</protein>
<dbReference type="Gene3D" id="3.40.390.10">
    <property type="entry name" value="Collagenase (Catalytic Domain)"/>
    <property type="match status" value="1"/>
</dbReference>
<evidence type="ECO:0000256" key="4">
    <source>
        <dbReference type="ARBA" id="ARBA00022670"/>
    </source>
</evidence>
<reference evidence="9 10" key="1">
    <citation type="submission" date="2020-07" db="EMBL/GenBank/DDBJ databases">
        <authorList>
            <person name="Sun Q."/>
        </authorList>
    </citation>
    <scope>NUCLEOTIDE SEQUENCE [LARGE SCALE GENOMIC DNA]</scope>
    <source>
        <strain evidence="9 10">CGMCC 1.13654</strain>
    </source>
</reference>
<dbReference type="GO" id="GO:0004222">
    <property type="term" value="F:metalloendopeptidase activity"/>
    <property type="evidence" value="ECO:0007669"/>
    <property type="project" value="InterPro"/>
</dbReference>
<evidence type="ECO:0000256" key="1">
    <source>
        <dbReference type="ARBA" id="ARBA00004613"/>
    </source>
</evidence>
<dbReference type="Proteomes" id="UP000570166">
    <property type="component" value="Unassembled WGS sequence"/>
</dbReference>
<accession>A0A838LAC2</accession>
<dbReference type="GO" id="GO:0008270">
    <property type="term" value="F:zinc ion binding"/>
    <property type="evidence" value="ECO:0007669"/>
    <property type="project" value="InterPro"/>
</dbReference>
<dbReference type="GO" id="GO:0005576">
    <property type="term" value="C:extracellular region"/>
    <property type="evidence" value="ECO:0007669"/>
    <property type="project" value="UniProtKB-SubCell"/>
</dbReference>
<evidence type="ECO:0000256" key="6">
    <source>
        <dbReference type="ARBA" id="ARBA00022801"/>
    </source>
</evidence>
<dbReference type="InterPro" id="IPR006026">
    <property type="entry name" value="Peptidase_Metallo"/>
</dbReference>
<dbReference type="GO" id="GO:0006508">
    <property type="term" value="P:proteolysis"/>
    <property type="evidence" value="ECO:0007669"/>
    <property type="project" value="UniProtKB-KW"/>
</dbReference>
<dbReference type="SUPFAM" id="SSF55486">
    <property type="entry name" value="Metalloproteases ('zincins'), catalytic domain"/>
    <property type="match status" value="1"/>
</dbReference>
<dbReference type="GO" id="GO:0031012">
    <property type="term" value="C:extracellular matrix"/>
    <property type="evidence" value="ECO:0007669"/>
    <property type="project" value="InterPro"/>
</dbReference>
<dbReference type="Pfam" id="PF00413">
    <property type="entry name" value="Peptidase_M10"/>
    <property type="match status" value="1"/>
</dbReference>
<proteinExistence type="inferred from homology"/>
<keyword evidence="5" id="KW-0479">Metal-binding</keyword>
<evidence type="ECO:0000256" key="5">
    <source>
        <dbReference type="ARBA" id="ARBA00022723"/>
    </source>
</evidence>
<keyword evidence="3" id="KW-0964">Secreted</keyword>
<name>A0A838LAC2_9SPHN</name>
<dbReference type="EMBL" id="JACEIB010000027">
    <property type="protein sequence ID" value="MBA2935977.1"/>
    <property type="molecule type" value="Genomic_DNA"/>
</dbReference>
<feature type="domain" description="Peptidase metallopeptidase" evidence="8">
    <location>
        <begin position="18"/>
        <end position="201"/>
    </location>
</feature>
<dbReference type="Gene3D" id="2.150.10.10">
    <property type="entry name" value="Serralysin-like metalloprotease, C-terminal"/>
    <property type="match status" value="4"/>
</dbReference>
<gene>
    <name evidence="9" type="ORF">HZF05_18000</name>
</gene>
<dbReference type="InterPro" id="IPR018511">
    <property type="entry name" value="Hemolysin-typ_Ca-bd_CS"/>
</dbReference>
<keyword evidence="4 9" id="KW-0645">Protease</keyword>
<keyword evidence="9" id="KW-0482">Metalloprotease</keyword>
<evidence type="ECO:0000256" key="7">
    <source>
        <dbReference type="ARBA" id="ARBA00022833"/>
    </source>
</evidence>
<comment type="subcellular location">
    <subcellularLocation>
        <location evidence="1">Secreted</location>
    </subcellularLocation>
</comment>
<dbReference type="InterPro" id="IPR001343">
    <property type="entry name" value="Hemolysn_Ca-bd"/>
</dbReference>
<evidence type="ECO:0000313" key="10">
    <source>
        <dbReference type="Proteomes" id="UP000570166"/>
    </source>
</evidence>
<organism evidence="9 10">
    <name type="scientific">Sphingomonas chungangi</name>
    <dbReference type="NCBI Taxonomy" id="2683589"/>
    <lineage>
        <taxon>Bacteria</taxon>
        <taxon>Pseudomonadati</taxon>
        <taxon>Pseudomonadota</taxon>
        <taxon>Alphaproteobacteria</taxon>
        <taxon>Sphingomonadales</taxon>
        <taxon>Sphingomonadaceae</taxon>
        <taxon>Sphingomonas</taxon>
    </lineage>
</organism>
<dbReference type="SMART" id="SM00235">
    <property type="entry name" value="ZnMc"/>
    <property type="match status" value="1"/>
</dbReference>
<dbReference type="PRINTS" id="PR00313">
    <property type="entry name" value="CABNDNGRPT"/>
</dbReference>
<dbReference type="PANTHER" id="PTHR38340:SF1">
    <property type="entry name" value="S-LAYER PROTEIN"/>
    <property type="match status" value="1"/>
</dbReference>
<dbReference type="InterPro" id="IPR024079">
    <property type="entry name" value="MetalloPept_cat_dom_sf"/>
</dbReference>
<dbReference type="RefSeq" id="WP_160363882.1">
    <property type="nucleotide sequence ID" value="NZ_JACEIB010000027.1"/>
</dbReference>
<dbReference type="AlphaFoldDB" id="A0A838LAC2"/>
<dbReference type="Pfam" id="PF00353">
    <property type="entry name" value="HemolysinCabind"/>
    <property type="match status" value="9"/>
</dbReference>
<dbReference type="InterPro" id="IPR050557">
    <property type="entry name" value="RTX_toxin/Mannuronan_C5-epim"/>
</dbReference>
<sequence>MPTVSDYTALLSGQYWGGIETTGKGQIVTYSFPTAAPSYDSSVAGFTAATVSSFQAFNSDEQDQARKALAEWSAASGIVFVEVAPGQGDINFQLVNLSTSSYGSPGGIGFYPFGDWDYLTQPTPTTPSANFRSDLDSSGDVFMNSQYASDGTVNYGTLLHEIGHAIGLKHPTETVYSPFATHDQVLSSDDPTRTIMATVGDTSSNSTPHILQLDMDAAAHIYGAAGSGGVYTDSGSGTLAGTAIAWSWNASTNVMTETGTSADETITGTSLGDVITGNGGNDRLFGLNGNDTLTGGSGNDYIDGGPGADIMTGGAGNDTYYVDNSGDQVIEQPNGGYDFVYARGINYTLPANVDSGQVYGSGLTLTGNADGNTLYGDGSGNTQVYGLGGNDYIVTGSGNDVLDGGTGADGMFGGQGNDTYYVDNTGDYMGEDPNAGTDTVHATISFTLPANFENLILDGTDNINATGNSLANVLTGNAGNNVLDGGGGKDTASFVNATGPVNASLATGVATGFGTDTLQNITNLTGSSYGDTLTGNSAANVLDGGAGNDVLDGGSGADIMYGGLGDDTFYVDNSSDIAVENPNEGTDTVIASVSYSLASSYTDNLTLTGTANINATGNSLANVLTGNAGDNVLNGAGGKDTASFANATGPVNANLTTGVATGFGNDTLQAITNLTGSSYGDTLTGNGAVNVLDGGAGNDVLDGGGGADIMYGGLGDDTFYVDNSSDIAVEYANQGTDTVIASVSYSLASSYVENLTLSGTANINATGNGYNNILTGNAGNNVLNGGTGKDTASFANATGPVNANLSTGIATGFGTDTLQNIACITGSAYGDTLIGNSAANVLTGGAGDDILDGGAGSDSLVGGTGNDTYYVDSPNDFVVEQPGEGTDSVFASVSYSLASSYTENLTLTGTANINATGNGYNNVITGNSGNNVLDGGTGVDTFVFGPGFGHDTLKNFTAGNTSPEHDIIAIDHTILSNFAAVMADAQQIGADTVITIDPSNSITLQNVQKTQLVASNFHFT</sequence>
<keyword evidence="7" id="KW-0862">Zinc</keyword>
<dbReference type="PROSITE" id="PS00330">
    <property type="entry name" value="HEMOLYSIN_CALCIUM"/>
    <property type="match status" value="4"/>
</dbReference>
<evidence type="ECO:0000256" key="2">
    <source>
        <dbReference type="ARBA" id="ARBA00009490"/>
    </source>
</evidence>